<sequence>MGNNGSWYYPRKSLNDLLEEQSVKEKKQENERAVNDFLQELASKLSHRDVEKIRVHLETLKKALEKEIDGTVELNFGGSVSKHTYAKGLSDIDMLVRINNSLLSNAKPQEVLDVFAKAIKQRLPKTEVKKGDLAVTVKFSSGHEIQLLPSIKTATGYKIANPGTNEWSNVIKPRKFAEKLTSVNQASGGKIIPMIKIFKSINAQLPKNSQLSGYHIESLAIDAFKNQSSYPKTYKGLLQYFCEHASKAVLHPIKDSTGQSIHVDDYLGKSNSLERKRISNSLRILHKRMSQAASVEDWRDIIGE</sequence>
<evidence type="ECO:0000313" key="2">
    <source>
        <dbReference type="EMBL" id="OOE04640.1"/>
    </source>
</evidence>
<comment type="caution">
    <text evidence="2">The sequence shown here is derived from an EMBL/GenBank/DDBJ whole genome shotgun (WGS) entry which is preliminary data.</text>
</comment>
<keyword evidence="3" id="KW-1185">Reference proteome</keyword>
<gene>
    <name evidence="2" type="ORF">BO219_04390</name>
</gene>
<dbReference type="SUPFAM" id="SSF81301">
    <property type="entry name" value="Nucleotidyltransferase"/>
    <property type="match status" value="1"/>
</dbReference>
<dbReference type="InterPro" id="IPR043519">
    <property type="entry name" value="NT_sf"/>
</dbReference>
<dbReference type="Pfam" id="PF18144">
    <property type="entry name" value="SMODS"/>
    <property type="match status" value="1"/>
</dbReference>
<evidence type="ECO:0000313" key="3">
    <source>
        <dbReference type="Proteomes" id="UP000188458"/>
    </source>
</evidence>
<accession>A0A1V3FU11</accession>
<dbReference type="AlphaFoldDB" id="A0A1V3FU11"/>
<dbReference type="GO" id="GO:0051607">
    <property type="term" value="P:defense response to virus"/>
    <property type="evidence" value="ECO:0007669"/>
    <property type="project" value="UniProtKB-KW"/>
</dbReference>
<dbReference type="EMBL" id="MQAD01000005">
    <property type="protein sequence ID" value="OOE04640.1"/>
    <property type="molecule type" value="Genomic_DNA"/>
</dbReference>
<protein>
    <submittedName>
        <fullName evidence="2">tRNA nucleotidyltransferase</fullName>
    </submittedName>
</protein>
<organism evidence="2 3">
    <name type="scientific">Anoxybacillus kestanbolensis</name>
    <dbReference type="NCBI Taxonomy" id="227476"/>
    <lineage>
        <taxon>Bacteria</taxon>
        <taxon>Bacillati</taxon>
        <taxon>Bacillota</taxon>
        <taxon>Bacilli</taxon>
        <taxon>Bacillales</taxon>
        <taxon>Anoxybacillaceae</taxon>
        <taxon>Anoxybacillus</taxon>
    </lineage>
</organism>
<keyword evidence="1" id="KW-0051">Antiviral defense</keyword>
<evidence type="ECO:0000256" key="1">
    <source>
        <dbReference type="ARBA" id="ARBA00023118"/>
    </source>
</evidence>
<dbReference type="InterPro" id="IPR053550">
    <property type="entry name" value="CD-NTase"/>
</dbReference>
<name>A0A1V3FU11_9BACL</name>
<dbReference type="CDD" id="cd05400">
    <property type="entry name" value="NT_2-5OAS_ClassI-CCAase"/>
    <property type="match status" value="1"/>
</dbReference>
<proteinExistence type="predicted"/>
<dbReference type="NCBIfam" id="NF041117">
    <property type="entry name" value="CBASS_cyclase_b"/>
    <property type="match status" value="1"/>
</dbReference>
<dbReference type="Proteomes" id="UP000188458">
    <property type="component" value="Unassembled WGS sequence"/>
</dbReference>
<dbReference type="GO" id="GO:0016779">
    <property type="term" value="F:nucleotidyltransferase activity"/>
    <property type="evidence" value="ECO:0007669"/>
    <property type="project" value="InterPro"/>
</dbReference>
<dbReference type="Gene3D" id="3.30.460.10">
    <property type="entry name" value="Beta Polymerase, domain 2"/>
    <property type="match status" value="1"/>
</dbReference>
<dbReference type="InterPro" id="IPR006116">
    <property type="entry name" value="NT_2-5OAS_ClassI-CCAase"/>
</dbReference>
<dbReference type="RefSeq" id="WP_077428549.1">
    <property type="nucleotide sequence ID" value="NZ_MQAD01000005.1"/>
</dbReference>
<reference evidence="3" key="1">
    <citation type="submission" date="2016-11" db="EMBL/GenBank/DDBJ databases">
        <title>Draft genome sequence of Anoxybacillus sp. strain 103 isolated from the Qarvajar hot spring in Nagorno-Karabach.</title>
        <authorList>
            <person name="Hovhannisyan P."/>
            <person name="Panosyan H."/>
            <person name="Birkeland N.-K."/>
        </authorList>
    </citation>
    <scope>NUCLEOTIDE SEQUENCE [LARGE SCALE GENOMIC DNA]</scope>
    <source>
        <strain evidence="3">103</strain>
    </source>
</reference>